<evidence type="ECO:0000313" key="4">
    <source>
        <dbReference type="Proteomes" id="UP000285060"/>
    </source>
</evidence>
<comment type="caution">
    <text evidence="3">The sequence shown here is derived from an EMBL/GenBank/DDBJ whole genome shotgun (WGS) entry which is preliminary data.</text>
</comment>
<evidence type="ECO:0000256" key="2">
    <source>
        <dbReference type="SAM" id="MobiDB-lite"/>
    </source>
</evidence>
<feature type="coiled-coil region" evidence="1">
    <location>
        <begin position="37"/>
        <end position="64"/>
    </location>
</feature>
<gene>
    <name evidence="3" type="ORF">DYB32_008909</name>
</gene>
<reference evidence="3 4" key="1">
    <citation type="submission" date="2018-08" db="EMBL/GenBank/DDBJ databases">
        <title>Aphanomyces genome sequencing and annotation.</title>
        <authorList>
            <person name="Minardi D."/>
            <person name="Oidtmann B."/>
            <person name="Van Der Giezen M."/>
            <person name="Studholme D.J."/>
        </authorList>
    </citation>
    <scope>NUCLEOTIDE SEQUENCE [LARGE SCALE GENOMIC DNA]</scope>
    <source>
        <strain evidence="3 4">NJM0002</strain>
    </source>
</reference>
<dbReference type="AlphaFoldDB" id="A0A3R6YYI2"/>
<keyword evidence="4" id="KW-1185">Reference proteome</keyword>
<evidence type="ECO:0000256" key="1">
    <source>
        <dbReference type="SAM" id="Coils"/>
    </source>
</evidence>
<protein>
    <submittedName>
        <fullName evidence="3">Uncharacterized protein</fullName>
    </submittedName>
</protein>
<name>A0A3R6YYI2_9STRA</name>
<dbReference type="VEuPathDB" id="FungiDB:H310_09622"/>
<dbReference type="Proteomes" id="UP000285060">
    <property type="component" value="Unassembled WGS sequence"/>
</dbReference>
<proteinExistence type="predicted"/>
<dbReference type="EMBL" id="QUSY01001628">
    <property type="protein sequence ID" value="RHY24267.1"/>
    <property type="molecule type" value="Genomic_DNA"/>
</dbReference>
<keyword evidence="1" id="KW-0175">Coiled coil</keyword>
<feature type="compositionally biased region" description="Polar residues" evidence="2">
    <location>
        <begin position="1"/>
        <end position="14"/>
    </location>
</feature>
<evidence type="ECO:0000313" key="3">
    <source>
        <dbReference type="EMBL" id="RHY24267.1"/>
    </source>
</evidence>
<feature type="region of interest" description="Disordered" evidence="2">
    <location>
        <begin position="1"/>
        <end position="24"/>
    </location>
</feature>
<organism evidence="3 4">
    <name type="scientific">Aphanomyces invadans</name>
    <dbReference type="NCBI Taxonomy" id="157072"/>
    <lineage>
        <taxon>Eukaryota</taxon>
        <taxon>Sar</taxon>
        <taxon>Stramenopiles</taxon>
        <taxon>Oomycota</taxon>
        <taxon>Saprolegniomycetes</taxon>
        <taxon>Saprolegniales</taxon>
        <taxon>Verrucalvaceae</taxon>
        <taxon>Aphanomyces</taxon>
    </lineage>
</organism>
<sequence>MKMTSASGTESASPTAVPKREQKARLRAYRALKKEMKEGLRETHAQLQAELQQLRKQKQQDGGKLPWKDVAQALCEDKVEVLAQHRVFLNETVQGYAISAKIQLDANRLLCFIQAVTDEDEGEWPVHRVSQPHNRIVLVLFHQVGPTTTIIQSLYLFQSSIPEPVDVLLDKVGLTPRVETLLTTRPHHVKEYCVEDLKCRLYNQHMRSDQATSMLVYRDRWRSVFRGVHFLT</sequence>
<accession>A0A3R6YYI2</accession>